<accession>A0ABY5MC55</accession>
<dbReference type="EC" id="4.1.3.41" evidence="5"/>
<evidence type="ECO:0000259" key="4">
    <source>
        <dbReference type="SMART" id="SM01119"/>
    </source>
</evidence>
<dbReference type="Gene3D" id="3.20.20.10">
    <property type="entry name" value="Alanine racemase"/>
    <property type="match status" value="1"/>
</dbReference>
<dbReference type="GO" id="GO:0016829">
    <property type="term" value="F:lyase activity"/>
    <property type="evidence" value="ECO:0007669"/>
    <property type="project" value="UniProtKB-KW"/>
</dbReference>
<gene>
    <name evidence="5" type="primary">dhaa</name>
    <name evidence="5" type="ORF">NTH_00113</name>
</gene>
<feature type="coiled-coil region" evidence="3">
    <location>
        <begin position="199"/>
        <end position="226"/>
    </location>
</feature>
<dbReference type="InterPro" id="IPR026956">
    <property type="entry name" value="D-ser_dehydrat-like_dom"/>
</dbReference>
<dbReference type="PANTHER" id="PTHR28004:SF2">
    <property type="entry name" value="D-SERINE DEHYDRATASE"/>
    <property type="match status" value="1"/>
</dbReference>
<dbReference type="SMART" id="SM01119">
    <property type="entry name" value="D-ser_dehydrat"/>
    <property type="match status" value="1"/>
</dbReference>
<dbReference type="InterPro" id="IPR054854">
    <property type="entry name" value="HdxyAspAldBhcC"/>
</dbReference>
<organism evidence="5 6">
    <name type="scientific">Nitratireductor thuwali</name>
    <dbReference type="NCBI Taxonomy" id="2267699"/>
    <lineage>
        <taxon>Bacteria</taxon>
        <taxon>Pseudomonadati</taxon>
        <taxon>Pseudomonadota</taxon>
        <taxon>Alphaproteobacteria</taxon>
        <taxon>Hyphomicrobiales</taxon>
        <taxon>Phyllobacteriaceae</taxon>
        <taxon>Nitratireductor</taxon>
    </lineage>
</organism>
<evidence type="ECO:0000256" key="2">
    <source>
        <dbReference type="ARBA" id="ARBA00023239"/>
    </source>
</evidence>
<dbReference type="InterPro" id="IPR029066">
    <property type="entry name" value="PLP-binding_barrel"/>
</dbReference>
<dbReference type="CDD" id="cd06819">
    <property type="entry name" value="PLPDE_III_LS_D-TA"/>
    <property type="match status" value="1"/>
</dbReference>
<proteinExistence type="inferred from homology"/>
<keyword evidence="2 5" id="KW-0456">Lyase</keyword>
<dbReference type="InterPro" id="IPR051466">
    <property type="entry name" value="D-amino_acid_metab_enzyme"/>
</dbReference>
<reference evidence="5 6" key="1">
    <citation type="submission" date="2018-07" db="EMBL/GenBank/DDBJ databases">
        <title>Genome sequence of Nitratireductor thuwali#1536.</title>
        <authorList>
            <person name="Michoud G."/>
            <person name="Merlino G."/>
            <person name="Sefrji F.O."/>
            <person name="Daffonchio D."/>
        </authorList>
    </citation>
    <scope>NUCLEOTIDE SEQUENCE [LARGE SCALE GENOMIC DNA]</scope>
    <source>
        <strain evidence="6">Nit1536</strain>
    </source>
</reference>
<dbReference type="InterPro" id="IPR042208">
    <property type="entry name" value="D-ser_dehydrat-like_sf"/>
</dbReference>
<dbReference type="Proteomes" id="UP001342418">
    <property type="component" value="Chromosome"/>
</dbReference>
<evidence type="ECO:0000313" key="6">
    <source>
        <dbReference type="Proteomes" id="UP001342418"/>
    </source>
</evidence>
<comment type="similarity">
    <text evidence="1">Belongs to the DSD1 family.</text>
</comment>
<keyword evidence="6" id="KW-1185">Reference proteome</keyword>
<dbReference type="Gene3D" id="2.40.37.20">
    <property type="entry name" value="D-serine dehydratase-like domain"/>
    <property type="match status" value="1"/>
</dbReference>
<dbReference type="PANTHER" id="PTHR28004">
    <property type="entry name" value="ZGC:162816-RELATED"/>
    <property type="match status" value="1"/>
</dbReference>
<dbReference type="InterPro" id="IPR001608">
    <property type="entry name" value="Ala_racemase_N"/>
</dbReference>
<dbReference type="RefSeq" id="WP_338528169.1">
    <property type="nucleotide sequence ID" value="NZ_CP030941.1"/>
</dbReference>
<dbReference type="NCBIfam" id="NF045642">
    <property type="entry name" value="HdxyAspAldBhcC"/>
    <property type="match status" value="1"/>
</dbReference>
<keyword evidence="3" id="KW-0175">Coiled coil</keyword>
<evidence type="ECO:0000256" key="3">
    <source>
        <dbReference type="SAM" id="Coils"/>
    </source>
</evidence>
<dbReference type="Pfam" id="PF01168">
    <property type="entry name" value="Ala_racemase_N"/>
    <property type="match status" value="1"/>
</dbReference>
<protein>
    <submittedName>
        <fullName evidence="5">3-hydroxy-D-aspartate aldolase</fullName>
        <ecNumber evidence="5">4.1.3.41</ecNumber>
    </submittedName>
</protein>
<dbReference type="SUPFAM" id="SSF51419">
    <property type="entry name" value="PLP-binding barrel"/>
    <property type="match status" value="1"/>
</dbReference>
<dbReference type="EMBL" id="CP030941">
    <property type="protein sequence ID" value="UUP15675.1"/>
    <property type="molecule type" value="Genomic_DNA"/>
</dbReference>
<feature type="domain" description="D-serine dehydratase-like" evidence="4">
    <location>
        <begin position="284"/>
        <end position="370"/>
    </location>
</feature>
<evidence type="ECO:0000256" key="1">
    <source>
        <dbReference type="ARBA" id="ARBA00005323"/>
    </source>
</evidence>
<evidence type="ECO:0000313" key="5">
    <source>
        <dbReference type="EMBL" id="UUP15675.1"/>
    </source>
</evidence>
<name>A0ABY5MC55_9HYPH</name>
<dbReference type="Pfam" id="PF14031">
    <property type="entry name" value="D-ser_dehydrat"/>
    <property type="match status" value="1"/>
</dbReference>
<sequence>MTKHETVAGHEVGYDIPAAIGMAEKDIQTPCLILDLDALERNIRKMGDYARGHGMRHRAHGKMHKSVDVAKLQEKLGGAVGVCCQKVSEAEAFARGGIKDILVSNQVRDPAKIDRLARLPNYGARVIVCIDDVENVADLSAAAQKHGTTLGCFVEIDCGAGRCGVTTSEAVVEIAQAIAAAPNLDFTGIQAYQGAMQHLDSYEDRKAKLDAAIAQVEDAVEALKKEGLEPELVSGGGTGSYYFESNSGVYNELQCGSYAFMDADYGRIKDKDGNRIDQGEWENALFILTSVMSHAKADKAICDAGLKAQSVDSGLPFVYGRDDVKYIKCSDEHGVIEDPHGVLKINEKLRLVPGHCDPTCNVHDWYVGVRNGKVECLWPVTARGLAY</sequence>